<evidence type="ECO:0000256" key="3">
    <source>
        <dbReference type="ARBA" id="ARBA00022723"/>
    </source>
</evidence>
<proteinExistence type="inferred from homology"/>
<accession>A0ABX9VHP7</accession>
<comment type="similarity">
    <text evidence="2">Belongs to the metallo-beta-lactamase superfamily.</text>
</comment>
<dbReference type="Proteomes" id="UP000274097">
    <property type="component" value="Unassembled WGS sequence"/>
</dbReference>
<evidence type="ECO:0000313" key="8">
    <source>
        <dbReference type="Proteomes" id="UP000274097"/>
    </source>
</evidence>
<evidence type="ECO:0000256" key="4">
    <source>
        <dbReference type="ARBA" id="ARBA00022801"/>
    </source>
</evidence>
<keyword evidence="4" id="KW-0378">Hydrolase</keyword>
<dbReference type="PANTHER" id="PTHR42978:SF2">
    <property type="entry name" value="102 KBASES UNSTABLE REGION: FROM 1 TO 119443"/>
    <property type="match status" value="1"/>
</dbReference>
<evidence type="ECO:0000256" key="5">
    <source>
        <dbReference type="ARBA" id="ARBA00022833"/>
    </source>
</evidence>
<sequence>MTKGSKMSWTVEILLQGYPGKSKYHGGLGWSTVALARGPAGRIALLDTGGFGARRRLLTQLEAAGVAPEAVTDLLLTHLHYDHCLNWPMFPKATIHAGEAELEMALALPDGDPLYPEFTVRELARHPRLRRLRDGETGLSGIACFTAPGHTLHHLVFVIEGAQRTIFSADVAKNRAELATGRADMTLDAAAHAASIARLNAVWREVPGTVLMPGHDLALTLDAAGRMVPHGQRACMIEAWFANDLDEVSRFDLTEQGLAGGGAHHG</sequence>
<dbReference type="EMBL" id="RFLX01000021">
    <property type="protein sequence ID" value="RMI19318.1"/>
    <property type="molecule type" value="Genomic_DNA"/>
</dbReference>
<keyword evidence="5" id="KW-0862">Zinc</keyword>
<dbReference type="InterPro" id="IPR051013">
    <property type="entry name" value="MBL_superfamily_lactonases"/>
</dbReference>
<evidence type="ECO:0000313" key="7">
    <source>
        <dbReference type="EMBL" id="RMI19318.1"/>
    </source>
</evidence>
<evidence type="ECO:0000256" key="1">
    <source>
        <dbReference type="ARBA" id="ARBA00001947"/>
    </source>
</evidence>
<feature type="domain" description="Metallo-beta-lactamase" evidence="6">
    <location>
        <begin position="30"/>
        <end position="215"/>
    </location>
</feature>
<evidence type="ECO:0000259" key="6">
    <source>
        <dbReference type="SMART" id="SM00849"/>
    </source>
</evidence>
<protein>
    <submittedName>
        <fullName evidence="7">MBL fold metallo-hydrolase</fullName>
    </submittedName>
</protein>
<dbReference type="PANTHER" id="PTHR42978">
    <property type="entry name" value="QUORUM-QUENCHING LACTONASE YTNP-RELATED-RELATED"/>
    <property type="match status" value="1"/>
</dbReference>
<organism evidence="7 8">
    <name type="scientific">Teichococcus wenyumeiae</name>
    <dbReference type="NCBI Taxonomy" id="2478470"/>
    <lineage>
        <taxon>Bacteria</taxon>
        <taxon>Pseudomonadati</taxon>
        <taxon>Pseudomonadota</taxon>
        <taxon>Alphaproteobacteria</taxon>
        <taxon>Acetobacterales</taxon>
        <taxon>Roseomonadaceae</taxon>
        <taxon>Roseomonas</taxon>
    </lineage>
</organism>
<dbReference type="Pfam" id="PF00753">
    <property type="entry name" value="Lactamase_B"/>
    <property type="match status" value="1"/>
</dbReference>
<comment type="cofactor">
    <cofactor evidence="1">
        <name>Zn(2+)</name>
        <dbReference type="ChEBI" id="CHEBI:29105"/>
    </cofactor>
</comment>
<dbReference type="InterPro" id="IPR036866">
    <property type="entry name" value="RibonucZ/Hydroxyglut_hydro"/>
</dbReference>
<keyword evidence="3" id="KW-0479">Metal-binding</keyword>
<comment type="caution">
    <text evidence="7">The sequence shown here is derived from an EMBL/GenBank/DDBJ whole genome shotgun (WGS) entry which is preliminary data.</text>
</comment>
<evidence type="ECO:0000256" key="2">
    <source>
        <dbReference type="ARBA" id="ARBA00007749"/>
    </source>
</evidence>
<dbReference type="Gene3D" id="3.60.15.10">
    <property type="entry name" value="Ribonuclease Z/Hydroxyacylglutathione hydrolase-like"/>
    <property type="match status" value="1"/>
</dbReference>
<keyword evidence="8" id="KW-1185">Reference proteome</keyword>
<dbReference type="InterPro" id="IPR001279">
    <property type="entry name" value="Metallo-B-lactamas"/>
</dbReference>
<dbReference type="RefSeq" id="WP_122140112.1">
    <property type="nucleotide sequence ID" value="NZ_RFLX01000021.1"/>
</dbReference>
<name>A0ABX9VHP7_9PROT</name>
<dbReference type="SUPFAM" id="SSF56281">
    <property type="entry name" value="Metallo-hydrolase/oxidoreductase"/>
    <property type="match status" value="1"/>
</dbReference>
<gene>
    <name evidence="7" type="ORF">EBE87_20855</name>
</gene>
<reference evidence="7 8" key="1">
    <citation type="submission" date="2018-10" db="EMBL/GenBank/DDBJ databases">
        <title>Roseomonas sp. nov., isolated from feces of Tibetan antelopes in the Qinghai-Tibet plateau, China.</title>
        <authorList>
            <person name="Tian Z."/>
        </authorList>
    </citation>
    <scope>NUCLEOTIDE SEQUENCE [LARGE SCALE GENOMIC DNA]</scope>
    <source>
        <strain evidence="7 8">Z23</strain>
    </source>
</reference>
<dbReference type="SMART" id="SM00849">
    <property type="entry name" value="Lactamase_B"/>
    <property type="match status" value="1"/>
</dbReference>